<dbReference type="GO" id="GO:0016998">
    <property type="term" value="P:cell wall macromolecule catabolic process"/>
    <property type="evidence" value="ECO:0007669"/>
    <property type="project" value="InterPro"/>
</dbReference>
<proteinExistence type="predicted"/>
<reference evidence="2 3" key="1">
    <citation type="journal article" date="2019" name="Environ. Microbiol.">
        <title>Species interactions and distinct microbial communities in high Arctic permafrost affected cryosols are associated with the CH4 and CO2 gas fluxes.</title>
        <authorList>
            <person name="Altshuler I."/>
            <person name="Hamel J."/>
            <person name="Turney S."/>
            <person name="Magnuson E."/>
            <person name="Levesque R."/>
            <person name="Greer C."/>
            <person name="Whyte L.G."/>
        </authorList>
    </citation>
    <scope>NUCLEOTIDE SEQUENCE [LARGE SCALE GENOMIC DNA]</scope>
    <source>
        <strain evidence="2 3">42</strain>
    </source>
</reference>
<keyword evidence="2" id="KW-0378">Hydrolase</keyword>
<dbReference type="Proteomes" id="UP000319700">
    <property type="component" value="Unassembled WGS sequence"/>
</dbReference>
<protein>
    <submittedName>
        <fullName evidence="2">Glycoside hydrolase family 19 protein</fullName>
    </submittedName>
</protein>
<gene>
    <name evidence="2" type="ORF">EAH81_02545</name>
</gene>
<dbReference type="SUPFAM" id="SSF53955">
    <property type="entry name" value="Lysozyme-like"/>
    <property type="match status" value="1"/>
</dbReference>
<organism evidence="2 3">
    <name type="scientific">Flavobacterium pectinovorum</name>
    <dbReference type="NCBI Taxonomy" id="29533"/>
    <lineage>
        <taxon>Bacteria</taxon>
        <taxon>Pseudomonadati</taxon>
        <taxon>Bacteroidota</taxon>
        <taxon>Flavobacteriia</taxon>
        <taxon>Flavobacteriales</taxon>
        <taxon>Flavobacteriaceae</taxon>
        <taxon>Flavobacterium</taxon>
    </lineage>
</organism>
<dbReference type="InterPro" id="IPR052354">
    <property type="entry name" value="Cell_Wall_Dynamics_Protein"/>
</dbReference>
<dbReference type="PANTHER" id="PTHR34408">
    <property type="entry name" value="FAMILY PROTEIN, PUTATIVE-RELATED"/>
    <property type="match status" value="1"/>
</dbReference>
<dbReference type="Pfam" id="PF00182">
    <property type="entry name" value="Glyco_hydro_19"/>
    <property type="match status" value="1"/>
</dbReference>
<dbReference type="PANTHER" id="PTHR34408:SF1">
    <property type="entry name" value="GLYCOSYL HYDROLASE FAMILY 19 DOMAIN-CONTAINING PROTEIN HI_1415"/>
    <property type="match status" value="1"/>
</dbReference>
<evidence type="ECO:0000313" key="2">
    <source>
        <dbReference type="EMBL" id="TPG44373.1"/>
    </source>
</evidence>
<dbReference type="Gene3D" id="1.10.530.10">
    <property type="match status" value="1"/>
</dbReference>
<dbReference type="EMBL" id="RCZH01000002">
    <property type="protein sequence ID" value="TPG44373.1"/>
    <property type="molecule type" value="Genomic_DNA"/>
</dbReference>
<dbReference type="GO" id="GO:0006032">
    <property type="term" value="P:chitin catabolic process"/>
    <property type="evidence" value="ECO:0007669"/>
    <property type="project" value="InterPro"/>
</dbReference>
<keyword evidence="3" id="KW-1185">Reference proteome</keyword>
<dbReference type="GO" id="GO:0004568">
    <property type="term" value="F:chitinase activity"/>
    <property type="evidence" value="ECO:0007669"/>
    <property type="project" value="InterPro"/>
</dbReference>
<sequence>MSFILDNSNVFLKAFLKYNINNPLRIAHYLAQLSHESGNFTRLVENLNYTPEGLASTSPFNSRMTVVQRNLYGRTASHPANQIMIANIGYANSNGNGNVASGDGWRFRGRGLIQLTGRANYEAYKKYSGYDVVTNPDLLLQVGIAIDCAAWFFSVYKDLNSLADANLITKITQKINGKTNGLADRISKFKFYKAQNITIELLKKKAKPLPNFNSIRTYAFNWLSPFNNTKQS</sequence>
<accession>A0A502F2X5</accession>
<dbReference type="RefSeq" id="WP_140503413.1">
    <property type="nucleotide sequence ID" value="NZ_RCZH01000002.1"/>
</dbReference>
<dbReference type="AlphaFoldDB" id="A0A502F2X5"/>
<dbReference type="OrthoDB" id="961266at2"/>
<dbReference type="InterPro" id="IPR023346">
    <property type="entry name" value="Lysozyme-like_dom_sf"/>
</dbReference>
<name>A0A502F2X5_9FLAO</name>
<dbReference type="InterPro" id="IPR000726">
    <property type="entry name" value="Glyco_hydro_19_cat"/>
</dbReference>
<evidence type="ECO:0000259" key="1">
    <source>
        <dbReference type="Pfam" id="PF00182"/>
    </source>
</evidence>
<comment type="caution">
    <text evidence="2">The sequence shown here is derived from an EMBL/GenBank/DDBJ whole genome shotgun (WGS) entry which is preliminary data.</text>
</comment>
<evidence type="ECO:0000313" key="3">
    <source>
        <dbReference type="Proteomes" id="UP000319700"/>
    </source>
</evidence>
<feature type="domain" description="Glycoside hydrolase family 19 catalytic" evidence="1">
    <location>
        <begin position="102"/>
        <end position="164"/>
    </location>
</feature>